<evidence type="ECO:0000256" key="3">
    <source>
        <dbReference type="PROSITE-ProRule" id="PRU00497"/>
    </source>
</evidence>
<feature type="signal peptide" evidence="4">
    <location>
        <begin position="1"/>
        <end position="17"/>
    </location>
</feature>
<dbReference type="RefSeq" id="XP_026751362.2">
    <property type="nucleotide sequence ID" value="XM_026895561.3"/>
</dbReference>
<dbReference type="PROSITE" id="PS51155">
    <property type="entry name" value="CHIT_BIND_RR_2"/>
    <property type="match status" value="1"/>
</dbReference>
<feature type="chain" id="PRO_5047280621" evidence="4">
    <location>
        <begin position="18"/>
        <end position="126"/>
    </location>
</feature>
<evidence type="ECO:0000256" key="2">
    <source>
        <dbReference type="ARBA" id="ARBA00022729"/>
    </source>
</evidence>
<protein>
    <submittedName>
        <fullName evidence="6">Endocuticle structural glycoprotein SgAbd-5-like</fullName>
    </submittedName>
</protein>
<dbReference type="PANTHER" id="PTHR10380">
    <property type="entry name" value="CUTICLE PROTEIN"/>
    <property type="match status" value="1"/>
</dbReference>
<dbReference type="Proteomes" id="UP001652740">
    <property type="component" value="Unplaced"/>
</dbReference>
<dbReference type="AlphaFoldDB" id="A0A6J1WDK4"/>
<dbReference type="PANTHER" id="PTHR10380:SF173">
    <property type="entry name" value="CUTICULAR PROTEIN 47EF, ISOFORM C-RELATED"/>
    <property type="match status" value="1"/>
</dbReference>
<dbReference type="KEGG" id="gmw:113511840"/>
<dbReference type="GO" id="GO:0008010">
    <property type="term" value="F:structural constituent of chitin-based larval cuticle"/>
    <property type="evidence" value="ECO:0007669"/>
    <property type="project" value="TreeGrafter"/>
</dbReference>
<evidence type="ECO:0000256" key="1">
    <source>
        <dbReference type="ARBA" id="ARBA00022460"/>
    </source>
</evidence>
<organism evidence="5 6">
    <name type="scientific">Galleria mellonella</name>
    <name type="common">Greater wax moth</name>
    <dbReference type="NCBI Taxonomy" id="7137"/>
    <lineage>
        <taxon>Eukaryota</taxon>
        <taxon>Metazoa</taxon>
        <taxon>Ecdysozoa</taxon>
        <taxon>Arthropoda</taxon>
        <taxon>Hexapoda</taxon>
        <taxon>Insecta</taxon>
        <taxon>Pterygota</taxon>
        <taxon>Neoptera</taxon>
        <taxon>Endopterygota</taxon>
        <taxon>Lepidoptera</taxon>
        <taxon>Glossata</taxon>
        <taxon>Ditrysia</taxon>
        <taxon>Pyraloidea</taxon>
        <taxon>Pyralidae</taxon>
        <taxon>Galleriinae</taxon>
        <taxon>Galleria</taxon>
    </lineage>
</organism>
<dbReference type="GO" id="GO:0062129">
    <property type="term" value="C:chitin-based extracellular matrix"/>
    <property type="evidence" value="ECO:0007669"/>
    <property type="project" value="TreeGrafter"/>
</dbReference>
<dbReference type="GeneID" id="113511840"/>
<sequence length="126" mass="13495">MNSVLVISVFFICVATAASISKDTVADTIAYSNNNDGSGNYYFSFKTSNGISREESGEVRNSGQNNQFIFIRGFYTYTDPDGQEVKVNYIADDNGYQIVSSPDTAVPDKIPILGLPAGVTSTLLGG</sequence>
<dbReference type="PRINTS" id="PR00947">
    <property type="entry name" value="CUTICLE"/>
</dbReference>
<accession>A0A6J1WDK4</accession>
<evidence type="ECO:0000313" key="5">
    <source>
        <dbReference type="Proteomes" id="UP001652740"/>
    </source>
</evidence>
<gene>
    <name evidence="6" type="primary">LOC113511840</name>
</gene>
<dbReference type="InterPro" id="IPR000618">
    <property type="entry name" value="Insect_cuticle"/>
</dbReference>
<keyword evidence="2 4" id="KW-0732">Signal</keyword>
<dbReference type="InterPro" id="IPR050468">
    <property type="entry name" value="Cuticle_Struct_Prot"/>
</dbReference>
<keyword evidence="5" id="KW-1185">Reference proteome</keyword>
<reference evidence="6" key="1">
    <citation type="submission" date="2025-08" db="UniProtKB">
        <authorList>
            <consortium name="RefSeq"/>
        </authorList>
    </citation>
    <scope>IDENTIFICATION</scope>
    <source>
        <tissue evidence="6">Whole larvae</tissue>
    </source>
</reference>
<evidence type="ECO:0000313" key="6">
    <source>
        <dbReference type="RefSeq" id="XP_026751362.2"/>
    </source>
</evidence>
<name>A0A6J1WDK4_GALME</name>
<proteinExistence type="predicted"/>
<keyword evidence="1 3" id="KW-0193">Cuticle</keyword>
<evidence type="ECO:0000256" key="4">
    <source>
        <dbReference type="SAM" id="SignalP"/>
    </source>
</evidence>
<dbReference type="InParanoid" id="A0A6J1WDK4"/>
<dbReference type="Pfam" id="PF00379">
    <property type="entry name" value="Chitin_bind_4"/>
    <property type="match status" value="1"/>
</dbReference>